<evidence type="ECO:0000256" key="11">
    <source>
        <dbReference type="PIRSR" id="PIRSR602401-1"/>
    </source>
</evidence>
<comment type="subcellular location">
    <subcellularLocation>
        <location evidence="1">Membrane</location>
        <topology evidence="1">Single-pass membrane protein</topology>
    </subcellularLocation>
</comment>
<dbReference type="InterPro" id="IPR001128">
    <property type="entry name" value="Cyt_P450"/>
</dbReference>
<sequence>MFYRFSDYGPPSYPFIGCIIAFYNNRYRLLDWYTDLLAKSPTQTIVVQRLGARRTIVTANPENIEHILKTNFNNFPKGKPFTEILGDLLGSGIFNVDGDLWHTQRKLASHGFTTKSLREFVLVALEDEVGTRLLPMLEKAAKTSEVIDLQEVLKRFAFDVVCKFSLGIDPACLEPSNVHAISPLAKAFDIASEISARRGAAPVSLVWKIKRIFCISSEQQLKEAIGDIHEFVTEIIKNKKKAIQETNNEEKNADLLTQLILAGRDESFIRDMVISFIMAGKDTTSAAMTWLFWLLSRHPHIEKQLADEVKKTSNRTTKRFIEYEGLKEMRLLKACLCEGMRLYPPVAWDSKHALNNDTLPDGTMVRAGDRVTYFPYGMGRMETLWGKNCFEFKPDRWFVEPDKEGGELRNVCPYKFPVFQGGPRICLGKEMAFLQMKYLVGSVLDQFEIKPVGSGQPVFVPLLTAHMAGGLKVMVQPRSPR</sequence>
<dbReference type="InterPro" id="IPR002401">
    <property type="entry name" value="Cyt_P450_E_grp-I"/>
</dbReference>
<dbReference type="AlphaFoldDB" id="A0A835LUW1"/>
<evidence type="ECO:0008006" key="14">
    <source>
        <dbReference type="Google" id="ProtNLM"/>
    </source>
</evidence>
<evidence type="ECO:0000256" key="9">
    <source>
        <dbReference type="ARBA" id="ARBA00023033"/>
    </source>
</evidence>
<dbReference type="GO" id="GO:0020037">
    <property type="term" value="F:heme binding"/>
    <property type="evidence" value="ECO:0007669"/>
    <property type="project" value="InterPro"/>
</dbReference>
<dbReference type="SUPFAM" id="SSF48264">
    <property type="entry name" value="Cytochrome P450"/>
    <property type="match status" value="1"/>
</dbReference>
<evidence type="ECO:0000256" key="6">
    <source>
        <dbReference type="ARBA" id="ARBA00022989"/>
    </source>
</evidence>
<keyword evidence="7" id="KW-0560">Oxidoreductase</keyword>
<comment type="similarity">
    <text evidence="2">Belongs to the cytochrome P450 family.</text>
</comment>
<evidence type="ECO:0000256" key="4">
    <source>
        <dbReference type="ARBA" id="ARBA00022692"/>
    </source>
</evidence>
<keyword evidence="3 11" id="KW-0349">Heme</keyword>
<evidence type="ECO:0000313" key="13">
    <source>
        <dbReference type="Proteomes" id="UP000631114"/>
    </source>
</evidence>
<keyword evidence="4" id="KW-0812">Transmembrane</keyword>
<keyword evidence="5 11" id="KW-0479">Metal-binding</keyword>
<dbReference type="GO" id="GO:0016705">
    <property type="term" value="F:oxidoreductase activity, acting on paired donors, with incorporation or reduction of molecular oxygen"/>
    <property type="evidence" value="ECO:0007669"/>
    <property type="project" value="InterPro"/>
</dbReference>
<keyword evidence="8 11" id="KW-0408">Iron</keyword>
<dbReference type="FunFam" id="1.10.630.10:FF:000044">
    <property type="entry name" value="Cytochrome P450"/>
    <property type="match status" value="1"/>
</dbReference>
<evidence type="ECO:0000256" key="3">
    <source>
        <dbReference type="ARBA" id="ARBA00022617"/>
    </source>
</evidence>
<dbReference type="Proteomes" id="UP000631114">
    <property type="component" value="Unassembled WGS sequence"/>
</dbReference>
<keyword evidence="6" id="KW-1133">Transmembrane helix</keyword>
<dbReference type="Pfam" id="PF00067">
    <property type="entry name" value="p450"/>
    <property type="match status" value="1"/>
</dbReference>
<proteinExistence type="inferred from homology"/>
<reference evidence="12 13" key="1">
    <citation type="submission" date="2020-10" db="EMBL/GenBank/DDBJ databases">
        <title>The Coptis chinensis genome and diversification of protoberbering-type alkaloids.</title>
        <authorList>
            <person name="Wang B."/>
            <person name="Shu S."/>
            <person name="Song C."/>
            <person name="Liu Y."/>
        </authorList>
    </citation>
    <scope>NUCLEOTIDE SEQUENCE [LARGE SCALE GENOMIC DNA]</scope>
    <source>
        <strain evidence="12">HL-2020</strain>
        <tissue evidence="12">Leaf</tissue>
    </source>
</reference>
<dbReference type="GO" id="GO:0004497">
    <property type="term" value="F:monooxygenase activity"/>
    <property type="evidence" value="ECO:0007669"/>
    <property type="project" value="UniProtKB-KW"/>
</dbReference>
<comment type="cofactor">
    <cofactor evidence="11">
        <name>heme</name>
        <dbReference type="ChEBI" id="CHEBI:30413"/>
    </cofactor>
</comment>
<gene>
    <name evidence="12" type="ORF">IFM89_008527</name>
</gene>
<dbReference type="PRINTS" id="PR00385">
    <property type="entry name" value="P450"/>
</dbReference>
<protein>
    <recommendedName>
        <fullName evidence="14">Cytochrome P450</fullName>
    </recommendedName>
</protein>
<keyword evidence="10" id="KW-0472">Membrane</keyword>
<dbReference type="GO" id="GO:0016020">
    <property type="term" value="C:membrane"/>
    <property type="evidence" value="ECO:0007669"/>
    <property type="project" value="UniProtKB-SubCell"/>
</dbReference>
<keyword evidence="13" id="KW-1185">Reference proteome</keyword>
<evidence type="ECO:0000256" key="5">
    <source>
        <dbReference type="ARBA" id="ARBA00022723"/>
    </source>
</evidence>
<dbReference type="Gene3D" id="1.10.630.10">
    <property type="entry name" value="Cytochrome P450"/>
    <property type="match status" value="1"/>
</dbReference>
<dbReference type="PRINTS" id="PR00463">
    <property type="entry name" value="EP450I"/>
</dbReference>
<accession>A0A835LUW1</accession>
<evidence type="ECO:0000313" key="12">
    <source>
        <dbReference type="EMBL" id="KAF9600356.1"/>
    </source>
</evidence>
<feature type="binding site" description="axial binding residue" evidence="11">
    <location>
        <position position="426"/>
    </location>
    <ligand>
        <name>heme</name>
        <dbReference type="ChEBI" id="CHEBI:30413"/>
    </ligand>
    <ligandPart>
        <name>Fe</name>
        <dbReference type="ChEBI" id="CHEBI:18248"/>
    </ligandPart>
</feature>
<comment type="caution">
    <text evidence="12">The sequence shown here is derived from an EMBL/GenBank/DDBJ whole genome shotgun (WGS) entry which is preliminary data.</text>
</comment>
<dbReference type="GO" id="GO:0005506">
    <property type="term" value="F:iron ion binding"/>
    <property type="evidence" value="ECO:0007669"/>
    <property type="project" value="InterPro"/>
</dbReference>
<evidence type="ECO:0000256" key="2">
    <source>
        <dbReference type="ARBA" id="ARBA00010617"/>
    </source>
</evidence>
<evidence type="ECO:0000256" key="10">
    <source>
        <dbReference type="ARBA" id="ARBA00023136"/>
    </source>
</evidence>
<dbReference type="PANTHER" id="PTHR24296">
    <property type="entry name" value="CYTOCHROME P450"/>
    <property type="match status" value="1"/>
</dbReference>
<evidence type="ECO:0000256" key="8">
    <source>
        <dbReference type="ARBA" id="ARBA00023004"/>
    </source>
</evidence>
<evidence type="ECO:0000256" key="1">
    <source>
        <dbReference type="ARBA" id="ARBA00004167"/>
    </source>
</evidence>
<keyword evidence="9" id="KW-0503">Monooxygenase</keyword>
<dbReference type="GO" id="GO:0044550">
    <property type="term" value="P:secondary metabolite biosynthetic process"/>
    <property type="evidence" value="ECO:0007669"/>
    <property type="project" value="UniProtKB-ARBA"/>
</dbReference>
<dbReference type="CDD" id="cd11064">
    <property type="entry name" value="CYP86A"/>
    <property type="match status" value="1"/>
</dbReference>
<name>A0A835LUW1_9MAGN</name>
<organism evidence="12 13">
    <name type="scientific">Coptis chinensis</name>
    <dbReference type="NCBI Taxonomy" id="261450"/>
    <lineage>
        <taxon>Eukaryota</taxon>
        <taxon>Viridiplantae</taxon>
        <taxon>Streptophyta</taxon>
        <taxon>Embryophyta</taxon>
        <taxon>Tracheophyta</taxon>
        <taxon>Spermatophyta</taxon>
        <taxon>Magnoliopsida</taxon>
        <taxon>Ranunculales</taxon>
        <taxon>Ranunculaceae</taxon>
        <taxon>Coptidoideae</taxon>
        <taxon>Coptis</taxon>
    </lineage>
</organism>
<dbReference type="InterPro" id="IPR036396">
    <property type="entry name" value="Cyt_P450_sf"/>
</dbReference>
<evidence type="ECO:0000256" key="7">
    <source>
        <dbReference type="ARBA" id="ARBA00023002"/>
    </source>
</evidence>
<dbReference type="OrthoDB" id="1470350at2759"/>
<dbReference type="EMBL" id="JADFTS010000006">
    <property type="protein sequence ID" value="KAF9600356.1"/>
    <property type="molecule type" value="Genomic_DNA"/>
</dbReference>